<gene>
    <name evidence="2" type="ORF">B2A_09685</name>
</gene>
<comment type="caution">
    <text evidence="2">The sequence shown here is derived from an EMBL/GenBank/DDBJ whole genome shotgun (WGS) entry which is preliminary data.</text>
</comment>
<dbReference type="EMBL" id="AUZZ01006999">
    <property type="protein sequence ID" value="EQD44178.1"/>
    <property type="molecule type" value="Genomic_DNA"/>
</dbReference>
<keyword evidence="2" id="KW-0808">Transferase</keyword>
<feature type="non-terminal residue" evidence="2">
    <location>
        <position position="182"/>
    </location>
</feature>
<dbReference type="InterPro" id="IPR001296">
    <property type="entry name" value="Glyco_trans_1"/>
</dbReference>
<sequence>YLANLDFDIIHAYGYGYFSTEVAAFFSLIRNKPLIFSPCGYFPLTVKGNRYLTKLYGLISKNNSLRRADYVFVDSKDDFKIYSNLTNRGKLRIIPGATLKAQAITQEVSATNFLEKYNIDFPYFFSIGRITPTKGFQNIIKAIPEFMEMNDGVNLKFIIAGADQGYISALKDLASKLGVENS</sequence>
<evidence type="ECO:0000313" key="2">
    <source>
        <dbReference type="EMBL" id="EQD44178.1"/>
    </source>
</evidence>
<reference evidence="2" key="1">
    <citation type="submission" date="2013-08" db="EMBL/GenBank/DDBJ databases">
        <authorList>
            <person name="Mendez C."/>
            <person name="Richter M."/>
            <person name="Ferrer M."/>
            <person name="Sanchez J."/>
        </authorList>
    </citation>
    <scope>NUCLEOTIDE SEQUENCE</scope>
</reference>
<proteinExistence type="predicted"/>
<evidence type="ECO:0000259" key="1">
    <source>
        <dbReference type="Pfam" id="PF00534"/>
    </source>
</evidence>
<reference evidence="2" key="2">
    <citation type="journal article" date="2014" name="ISME J.">
        <title>Microbial stratification in low pH oxic and suboxic macroscopic growths along an acid mine drainage.</title>
        <authorList>
            <person name="Mendez-Garcia C."/>
            <person name="Mesa V."/>
            <person name="Sprenger R.R."/>
            <person name="Richter M."/>
            <person name="Diez M.S."/>
            <person name="Solano J."/>
            <person name="Bargiela R."/>
            <person name="Golyshina O.V."/>
            <person name="Manteca A."/>
            <person name="Ramos J.L."/>
            <person name="Gallego J.R."/>
            <person name="Llorente I."/>
            <person name="Martins Dos Santos V.A."/>
            <person name="Jensen O.N."/>
            <person name="Pelaez A.I."/>
            <person name="Sanchez J."/>
            <person name="Ferrer M."/>
        </authorList>
    </citation>
    <scope>NUCLEOTIDE SEQUENCE</scope>
</reference>
<feature type="domain" description="Glycosyl transferase family 1" evidence="1">
    <location>
        <begin position="120"/>
        <end position="181"/>
    </location>
</feature>
<dbReference type="Gene3D" id="3.40.50.2000">
    <property type="entry name" value="Glycogen Phosphorylase B"/>
    <property type="match status" value="2"/>
</dbReference>
<protein>
    <submittedName>
        <fullName evidence="2">Glycosyltransferase</fullName>
    </submittedName>
</protein>
<dbReference type="Pfam" id="PF00534">
    <property type="entry name" value="Glycos_transf_1"/>
    <property type="match status" value="1"/>
</dbReference>
<dbReference type="SUPFAM" id="SSF53756">
    <property type="entry name" value="UDP-Glycosyltransferase/glycogen phosphorylase"/>
    <property type="match status" value="1"/>
</dbReference>
<feature type="non-terminal residue" evidence="2">
    <location>
        <position position="1"/>
    </location>
</feature>
<accession>T0ZHM0</accession>
<dbReference type="GO" id="GO:0016757">
    <property type="term" value="F:glycosyltransferase activity"/>
    <property type="evidence" value="ECO:0007669"/>
    <property type="project" value="InterPro"/>
</dbReference>
<organism evidence="2">
    <name type="scientific">mine drainage metagenome</name>
    <dbReference type="NCBI Taxonomy" id="410659"/>
    <lineage>
        <taxon>unclassified sequences</taxon>
        <taxon>metagenomes</taxon>
        <taxon>ecological metagenomes</taxon>
    </lineage>
</organism>
<name>T0ZHM0_9ZZZZ</name>
<dbReference type="AlphaFoldDB" id="T0ZHM0"/>